<accession>A0A3S5F7W9</accession>
<feature type="signal peptide" evidence="1">
    <location>
        <begin position="1"/>
        <end position="28"/>
    </location>
</feature>
<sequence length="292" mass="31750">MKAFKRCAAFVLALVLLQAAAIPTFADAAEGDIILSFGQDLRAEQRDELTKRFGDPKDPQIIEVTNAEEYKYLGDFVPAAKIGKRAISSAKIEYTKPGSGISVETSERITYITGDMYKQALETAGVEDARITVDAPGNVTGTAALTGIMKAYEVSSGKKISDSVKKAANEEMVVTSDLAEDVGSDKAADFVKGVKDTMAQEAPKSREEVRTIIVNISNEYNINLNEKQTEDLTDFFDRLRTTDIDWEGLADKAKGAADSAKEYLGSDEGQGMLMGIKNAISNFIDWIASLFR</sequence>
<evidence type="ECO:0000313" key="2">
    <source>
        <dbReference type="EMBL" id="VEJ35884.1"/>
    </source>
</evidence>
<organism evidence="2 3">
    <name type="scientific">Aedoeadaptatus ivorii</name>
    <dbReference type="NCBI Taxonomy" id="54006"/>
    <lineage>
        <taxon>Bacteria</taxon>
        <taxon>Bacillati</taxon>
        <taxon>Bacillota</taxon>
        <taxon>Tissierellia</taxon>
        <taxon>Tissierellales</taxon>
        <taxon>Peptoniphilaceae</taxon>
        <taxon>Aedoeadaptatus</taxon>
    </lineage>
</organism>
<keyword evidence="1" id="KW-0732">Signal</keyword>
<dbReference type="Proteomes" id="UP000269544">
    <property type="component" value="Chromosome"/>
</dbReference>
<protein>
    <submittedName>
        <fullName evidence="2">Predicted secreted protein</fullName>
    </submittedName>
</protein>
<dbReference type="RefSeq" id="WP_126465638.1">
    <property type="nucleotide sequence ID" value="NZ_JAUSWF010000003.1"/>
</dbReference>
<dbReference type="OrthoDB" id="9810153at2"/>
<evidence type="ECO:0000256" key="1">
    <source>
        <dbReference type="SAM" id="SignalP"/>
    </source>
</evidence>
<keyword evidence="3" id="KW-1185">Reference proteome</keyword>
<feature type="chain" id="PRO_5018686438" evidence="1">
    <location>
        <begin position="29"/>
        <end position="292"/>
    </location>
</feature>
<dbReference type="AlphaFoldDB" id="A0A3S5F7W9"/>
<reference evidence="2 3" key="1">
    <citation type="submission" date="2018-12" db="EMBL/GenBank/DDBJ databases">
        <authorList>
            <consortium name="Pathogen Informatics"/>
        </authorList>
    </citation>
    <scope>NUCLEOTIDE SEQUENCE [LARGE SCALE GENOMIC DNA]</scope>
    <source>
        <strain evidence="2 3">NCTC13079</strain>
    </source>
</reference>
<dbReference type="Pfam" id="PF06207">
    <property type="entry name" value="DUF1002"/>
    <property type="match status" value="1"/>
</dbReference>
<dbReference type="KEGG" id="piv:NCTC13079_01072"/>
<name>A0A3S5F7W9_9FIRM</name>
<dbReference type="InterPro" id="IPR009343">
    <property type="entry name" value="DUF1002"/>
</dbReference>
<evidence type="ECO:0000313" key="3">
    <source>
        <dbReference type="Proteomes" id="UP000269544"/>
    </source>
</evidence>
<dbReference type="EMBL" id="LR134523">
    <property type="protein sequence ID" value="VEJ35884.1"/>
    <property type="molecule type" value="Genomic_DNA"/>
</dbReference>
<gene>
    <name evidence="2" type="ORF">NCTC13079_01072</name>
</gene>
<proteinExistence type="predicted"/>